<sequence length="514" mass="55658">MNLAHLLARAARVFPERAALAFGEREICSYGELSRRAAVIGGSLRDLVGLRAGDRVALFMANCPQYLELLYAVWHAGLVAVPVNHKLHPREVAFILDDSAASLLFVAGDPGDLAEPARLWAESAPGLRILSVDDPGYRQLLCGEPIAVVPRAPDDLAWLFYTSGTTGQPKGVMLSQRNLLAMTLSYFPDVDQAMASDSILYAAPMSHGAGMYNFAHVLVGARHVVPESGGFDPREIVALSQRFRGVSLFAAPTMVRRLVDHVAEHGADCSGIKTIVYGGGPMYLADIQRALAVLGDRLVQIYGQGESPMTITALSRAHLADRGHARYLERIASVGVAHSVVEVIVADADGQSLPTGATGEVLVRGETVMQGYWRNPEATAATLRDGWLHTGDVGSLDDDGFLTLKDRSRDVIISGGANIYPREVEEILLQHAAVAEVSVVGRPSAEWGEDVVAFVVCRPGVSLASEELDRLCLESIARFKRPKEYFFVAALPKNNYGKVLKTELRRQWKPSGEN</sequence>
<dbReference type="InterPro" id="IPR042099">
    <property type="entry name" value="ANL_N_sf"/>
</dbReference>
<gene>
    <name evidence="5" type="ORF">IPJ27_10625</name>
</gene>
<proteinExistence type="inferred from homology"/>
<evidence type="ECO:0000313" key="6">
    <source>
        <dbReference type="Proteomes" id="UP000697998"/>
    </source>
</evidence>
<dbReference type="InterPro" id="IPR000873">
    <property type="entry name" value="AMP-dep_synth/lig_dom"/>
</dbReference>
<protein>
    <submittedName>
        <fullName evidence="5">AMP-binding protein</fullName>
    </submittedName>
</protein>
<dbReference type="Proteomes" id="UP000697998">
    <property type="component" value="Unassembled WGS sequence"/>
</dbReference>
<accession>A0A935UG05</accession>
<comment type="similarity">
    <text evidence="1">Belongs to the ATP-dependent AMP-binding enzyme family.</text>
</comment>
<name>A0A935UG05_9PROT</name>
<comment type="caution">
    <text evidence="5">The sequence shown here is derived from an EMBL/GenBank/DDBJ whole genome shotgun (WGS) entry which is preliminary data.</text>
</comment>
<evidence type="ECO:0000259" key="3">
    <source>
        <dbReference type="Pfam" id="PF00501"/>
    </source>
</evidence>
<dbReference type="Gene3D" id="3.30.300.30">
    <property type="match status" value="1"/>
</dbReference>
<evidence type="ECO:0000313" key="5">
    <source>
        <dbReference type="EMBL" id="MBK7675157.1"/>
    </source>
</evidence>
<feature type="domain" description="AMP-binding enzyme C-terminal" evidence="4">
    <location>
        <begin position="423"/>
        <end position="498"/>
    </location>
</feature>
<feature type="domain" description="AMP-dependent synthetase/ligase" evidence="3">
    <location>
        <begin position="8"/>
        <end position="373"/>
    </location>
</feature>
<dbReference type="PROSITE" id="PS00455">
    <property type="entry name" value="AMP_BINDING"/>
    <property type="match status" value="1"/>
</dbReference>
<dbReference type="Pfam" id="PF00501">
    <property type="entry name" value="AMP-binding"/>
    <property type="match status" value="1"/>
</dbReference>
<dbReference type="GO" id="GO:0006631">
    <property type="term" value="P:fatty acid metabolic process"/>
    <property type="evidence" value="ECO:0007669"/>
    <property type="project" value="TreeGrafter"/>
</dbReference>
<dbReference type="InterPro" id="IPR045851">
    <property type="entry name" value="AMP-bd_C_sf"/>
</dbReference>
<reference evidence="5 6" key="1">
    <citation type="submission" date="2020-10" db="EMBL/GenBank/DDBJ databases">
        <title>Connecting structure to function with the recovery of over 1000 high-quality activated sludge metagenome-assembled genomes encoding full-length rRNA genes using long-read sequencing.</title>
        <authorList>
            <person name="Singleton C.M."/>
            <person name="Petriglieri F."/>
            <person name="Kristensen J.M."/>
            <person name="Kirkegaard R.H."/>
            <person name="Michaelsen T.Y."/>
            <person name="Andersen M.H."/>
            <person name="Karst S.M."/>
            <person name="Dueholm M.S."/>
            <person name="Nielsen P.H."/>
            <person name="Albertsen M."/>
        </authorList>
    </citation>
    <scope>NUCLEOTIDE SEQUENCE [LARGE SCALE GENOMIC DNA]</scope>
    <source>
        <strain evidence="5">EsbW_18-Q3-R4-48_BATAC.285</strain>
    </source>
</reference>
<dbReference type="InterPro" id="IPR020845">
    <property type="entry name" value="AMP-binding_CS"/>
</dbReference>
<dbReference type="GO" id="GO:0031956">
    <property type="term" value="F:medium-chain fatty acid-CoA ligase activity"/>
    <property type="evidence" value="ECO:0007669"/>
    <property type="project" value="TreeGrafter"/>
</dbReference>
<evidence type="ECO:0000256" key="2">
    <source>
        <dbReference type="ARBA" id="ARBA00022598"/>
    </source>
</evidence>
<keyword evidence="2" id="KW-0436">Ligase</keyword>
<dbReference type="EMBL" id="JADJMH010000009">
    <property type="protein sequence ID" value="MBK7675157.1"/>
    <property type="molecule type" value="Genomic_DNA"/>
</dbReference>
<dbReference type="PANTHER" id="PTHR43201:SF5">
    <property type="entry name" value="MEDIUM-CHAIN ACYL-COA LIGASE ACSF2, MITOCHONDRIAL"/>
    <property type="match status" value="1"/>
</dbReference>
<dbReference type="AlphaFoldDB" id="A0A935UG05"/>
<dbReference type="InterPro" id="IPR025110">
    <property type="entry name" value="AMP-bd_C"/>
</dbReference>
<dbReference type="SUPFAM" id="SSF56801">
    <property type="entry name" value="Acetyl-CoA synthetase-like"/>
    <property type="match status" value="1"/>
</dbReference>
<evidence type="ECO:0000256" key="1">
    <source>
        <dbReference type="ARBA" id="ARBA00006432"/>
    </source>
</evidence>
<dbReference type="InterPro" id="IPR020459">
    <property type="entry name" value="AMP-binding"/>
</dbReference>
<dbReference type="FunFam" id="3.30.300.30:FF:000008">
    <property type="entry name" value="2,3-dihydroxybenzoate-AMP ligase"/>
    <property type="match status" value="1"/>
</dbReference>
<dbReference type="PANTHER" id="PTHR43201">
    <property type="entry name" value="ACYL-COA SYNTHETASE"/>
    <property type="match status" value="1"/>
</dbReference>
<dbReference type="PRINTS" id="PR00154">
    <property type="entry name" value="AMPBINDING"/>
</dbReference>
<dbReference type="Gene3D" id="3.40.50.12780">
    <property type="entry name" value="N-terminal domain of ligase-like"/>
    <property type="match status" value="1"/>
</dbReference>
<evidence type="ECO:0000259" key="4">
    <source>
        <dbReference type="Pfam" id="PF13193"/>
    </source>
</evidence>
<dbReference type="Pfam" id="PF13193">
    <property type="entry name" value="AMP-binding_C"/>
    <property type="match status" value="1"/>
</dbReference>
<organism evidence="5 6">
    <name type="scientific">Candidatus Accumulibacter proximus</name>
    <dbReference type="NCBI Taxonomy" id="2954385"/>
    <lineage>
        <taxon>Bacteria</taxon>
        <taxon>Pseudomonadati</taxon>
        <taxon>Pseudomonadota</taxon>
        <taxon>Betaproteobacteria</taxon>
        <taxon>Candidatus Accumulibacter</taxon>
    </lineage>
</organism>